<feature type="region of interest" description="Disordered" evidence="1">
    <location>
        <begin position="1"/>
        <end position="56"/>
    </location>
</feature>
<dbReference type="EMBL" id="JACEIK010010255">
    <property type="protein sequence ID" value="MCE3215084.1"/>
    <property type="molecule type" value="Genomic_DNA"/>
</dbReference>
<dbReference type="Proteomes" id="UP000823775">
    <property type="component" value="Unassembled WGS sequence"/>
</dbReference>
<reference evidence="2 3" key="1">
    <citation type="journal article" date="2021" name="BMC Genomics">
        <title>Datura genome reveals duplications of psychoactive alkaloid biosynthetic genes and high mutation rate following tissue culture.</title>
        <authorList>
            <person name="Rajewski A."/>
            <person name="Carter-House D."/>
            <person name="Stajich J."/>
            <person name="Litt A."/>
        </authorList>
    </citation>
    <scope>NUCLEOTIDE SEQUENCE [LARGE SCALE GENOMIC DNA]</scope>
    <source>
        <strain evidence="2">AR-01</strain>
    </source>
</reference>
<evidence type="ECO:0000313" key="3">
    <source>
        <dbReference type="Proteomes" id="UP000823775"/>
    </source>
</evidence>
<protein>
    <submittedName>
        <fullName evidence="2">Uncharacterized protein</fullName>
    </submittedName>
</protein>
<comment type="caution">
    <text evidence="2">The sequence shown here is derived from an EMBL/GenBank/DDBJ whole genome shotgun (WGS) entry which is preliminary data.</text>
</comment>
<name>A0ABS8WUA1_DATST</name>
<gene>
    <name evidence="2" type="ORF">HAX54_000771</name>
</gene>
<accession>A0ABS8WUA1</accession>
<feature type="compositionally biased region" description="Basic and acidic residues" evidence="1">
    <location>
        <begin position="1"/>
        <end position="47"/>
    </location>
</feature>
<evidence type="ECO:0000313" key="2">
    <source>
        <dbReference type="EMBL" id="MCE3215084.1"/>
    </source>
</evidence>
<keyword evidence="3" id="KW-1185">Reference proteome</keyword>
<organism evidence="2 3">
    <name type="scientific">Datura stramonium</name>
    <name type="common">Jimsonweed</name>
    <name type="synonym">Common thornapple</name>
    <dbReference type="NCBI Taxonomy" id="4076"/>
    <lineage>
        <taxon>Eukaryota</taxon>
        <taxon>Viridiplantae</taxon>
        <taxon>Streptophyta</taxon>
        <taxon>Embryophyta</taxon>
        <taxon>Tracheophyta</taxon>
        <taxon>Spermatophyta</taxon>
        <taxon>Magnoliopsida</taxon>
        <taxon>eudicotyledons</taxon>
        <taxon>Gunneridae</taxon>
        <taxon>Pentapetalae</taxon>
        <taxon>asterids</taxon>
        <taxon>lamiids</taxon>
        <taxon>Solanales</taxon>
        <taxon>Solanaceae</taxon>
        <taxon>Solanoideae</taxon>
        <taxon>Datureae</taxon>
        <taxon>Datura</taxon>
    </lineage>
</organism>
<sequence>MDKESRKKNEKDVEKSNNKRNEEGEGGQQDHELITEGKIGNKNDRDGSATNGQSVEDQYYQQRKNCAGSQQFCRGITTGMESGSI</sequence>
<proteinExistence type="predicted"/>
<evidence type="ECO:0000256" key="1">
    <source>
        <dbReference type="SAM" id="MobiDB-lite"/>
    </source>
</evidence>